<sequence>MKLLTLIYAFRAGGARLFSGGDGETRITEGRAPCRKLNNYVVNNSAEDEPSTAPGAPPLFCILKCWALISYGFKGCLSETLGPDINILVHSRRFSNSKLECTQYVTVSFARAAAPVG</sequence>
<evidence type="ECO:0000313" key="2">
    <source>
        <dbReference type="Proteomes" id="UP000299102"/>
    </source>
</evidence>
<proteinExistence type="predicted"/>
<comment type="caution">
    <text evidence="1">The sequence shown here is derived from an EMBL/GenBank/DDBJ whole genome shotgun (WGS) entry which is preliminary data.</text>
</comment>
<organism evidence="1 2">
    <name type="scientific">Eumeta variegata</name>
    <name type="common">Bagworm moth</name>
    <name type="synonym">Eumeta japonica</name>
    <dbReference type="NCBI Taxonomy" id="151549"/>
    <lineage>
        <taxon>Eukaryota</taxon>
        <taxon>Metazoa</taxon>
        <taxon>Ecdysozoa</taxon>
        <taxon>Arthropoda</taxon>
        <taxon>Hexapoda</taxon>
        <taxon>Insecta</taxon>
        <taxon>Pterygota</taxon>
        <taxon>Neoptera</taxon>
        <taxon>Endopterygota</taxon>
        <taxon>Lepidoptera</taxon>
        <taxon>Glossata</taxon>
        <taxon>Ditrysia</taxon>
        <taxon>Tineoidea</taxon>
        <taxon>Psychidae</taxon>
        <taxon>Oiketicinae</taxon>
        <taxon>Eumeta</taxon>
    </lineage>
</organism>
<protein>
    <submittedName>
        <fullName evidence="1">Uncharacterized protein</fullName>
    </submittedName>
</protein>
<dbReference type="AlphaFoldDB" id="A0A4C1ZJK0"/>
<name>A0A4C1ZJK0_EUMVA</name>
<gene>
    <name evidence="1" type="ORF">EVAR_17478_1</name>
</gene>
<evidence type="ECO:0000313" key="1">
    <source>
        <dbReference type="EMBL" id="GBP87333.1"/>
    </source>
</evidence>
<keyword evidence="2" id="KW-1185">Reference proteome</keyword>
<dbReference type="Proteomes" id="UP000299102">
    <property type="component" value="Unassembled WGS sequence"/>
</dbReference>
<reference evidence="1 2" key="1">
    <citation type="journal article" date="2019" name="Commun. Biol.">
        <title>The bagworm genome reveals a unique fibroin gene that provides high tensile strength.</title>
        <authorList>
            <person name="Kono N."/>
            <person name="Nakamura H."/>
            <person name="Ohtoshi R."/>
            <person name="Tomita M."/>
            <person name="Numata K."/>
            <person name="Arakawa K."/>
        </authorList>
    </citation>
    <scope>NUCLEOTIDE SEQUENCE [LARGE SCALE GENOMIC DNA]</scope>
</reference>
<dbReference type="EMBL" id="BGZK01001853">
    <property type="protein sequence ID" value="GBP87333.1"/>
    <property type="molecule type" value="Genomic_DNA"/>
</dbReference>
<accession>A0A4C1ZJK0</accession>